<comment type="caution">
    <text evidence="1">The sequence shown here is derived from an EMBL/GenBank/DDBJ whole genome shotgun (WGS) entry which is preliminary data.</text>
</comment>
<evidence type="ECO:0000313" key="1">
    <source>
        <dbReference type="EMBL" id="NID06339.1"/>
    </source>
</evidence>
<dbReference type="RefSeq" id="WP_167128562.1">
    <property type="nucleotide sequence ID" value="NZ_JAAQQR010000008.1"/>
</dbReference>
<dbReference type="SUPFAM" id="SSF110296">
    <property type="entry name" value="Oligoxyloglucan reducing end-specific cellobiohydrolase"/>
    <property type="match status" value="1"/>
</dbReference>
<evidence type="ECO:0000313" key="2">
    <source>
        <dbReference type="Proteomes" id="UP001429601"/>
    </source>
</evidence>
<protein>
    <recommendedName>
        <fullName evidence="3">BNR repeat protein</fullName>
    </recommendedName>
</protein>
<keyword evidence="2" id="KW-1185">Reference proteome</keyword>
<name>A0ABX0Q715_9GAMM</name>
<reference evidence="1 2" key="1">
    <citation type="journal article" date="2011" name="Curr. Microbiol.">
        <title>Luteibacter jiangsuensis sp. nov.: a methamidophos-degrading bacterium isolated from a methamidophos-manufacturing factory.</title>
        <authorList>
            <person name="Wang L."/>
            <person name="Wang G.L."/>
            <person name="Li S.P."/>
            <person name="Jiang J.D."/>
        </authorList>
    </citation>
    <scope>NUCLEOTIDE SEQUENCE [LARGE SCALE GENOMIC DNA]</scope>
    <source>
        <strain evidence="1 2">CGMCC 1.10133</strain>
    </source>
</reference>
<accession>A0ABX0Q715</accession>
<dbReference type="Proteomes" id="UP001429601">
    <property type="component" value="Unassembled WGS sequence"/>
</dbReference>
<gene>
    <name evidence="1" type="ORF">HBF26_15705</name>
</gene>
<dbReference type="Gene3D" id="2.130.10.10">
    <property type="entry name" value="YVTN repeat-like/Quinoprotein amine dehydrogenase"/>
    <property type="match status" value="2"/>
</dbReference>
<dbReference type="EMBL" id="JAAQQR010000008">
    <property type="protein sequence ID" value="NID06339.1"/>
    <property type="molecule type" value="Genomic_DNA"/>
</dbReference>
<sequence>MELHCRSVLRACARIVLAVAFCGVAVLGGCTSVPSRSPIAPRDADGAVFFKVTDNYALEAWELPSAFLAVRRVADAASPATPCYWLRPGRRGLAGSTFLAGALPPGTYEFPNLGLPGEKLGSGCDHHGPATARFSVARGRLTYLGVWTQEKASGNQQAIAVVDDGERAHLEQSVPGEFPELARLVGQPPLGFLTPKSADQNEKITQQVVRRGFDTDARAEGASGTWFYGTRTGAVRRWREGESAAPAVDTGYRVSIEAIAVLSDNSVLAGGEQSTLLLSQDQGATWTTLDVPLPYGVIFGLAVYRNDVVLALLDKDDIHIYRSGASLASWKEVAGFHTEFAFFSGVPNIRPAAFVSGSSLVISLPSRHMAIYDMATGASDTRDLPGAIQLFGMSGDGALHCKCAPVIITNPYESHDLGKTWAASTHDRYSLIPAMRDQTTGMVWTKDGIDRTRDGGHTWARVSRPSGALVNLFYSRDGKQAFATDGFSMWQSTDDGGTWTRAFRPSASGTGLLTR</sequence>
<dbReference type="InterPro" id="IPR015943">
    <property type="entry name" value="WD40/YVTN_repeat-like_dom_sf"/>
</dbReference>
<evidence type="ECO:0008006" key="3">
    <source>
        <dbReference type="Google" id="ProtNLM"/>
    </source>
</evidence>
<dbReference type="PROSITE" id="PS51257">
    <property type="entry name" value="PROKAR_LIPOPROTEIN"/>
    <property type="match status" value="1"/>
</dbReference>
<proteinExistence type="predicted"/>
<organism evidence="1 2">
    <name type="scientific">Luteibacter jiangsuensis</name>
    <dbReference type="NCBI Taxonomy" id="637577"/>
    <lineage>
        <taxon>Bacteria</taxon>
        <taxon>Pseudomonadati</taxon>
        <taxon>Pseudomonadota</taxon>
        <taxon>Gammaproteobacteria</taxon>
        <taxon>Lysobacterales</taxon>
        <taxon>Rhodanobacteraceae</taxon>
        <taxon>Luteibacter</taxon>
    </lineage>
</organism>